<feature type="compositionally biased region" description="Polar residues" evidence="5">
    <location>
        <begin position="209"/>
        <end position="220"/>
    </location>
</feature>
<dbReference type="PANTHER" id="PTHR45931:SF16">
    <property type="entry name" value="RING_U-BOX SUPERFAMILY PROTEIN"/>
    <property type="match status" value="1"/>
</dbReference>
<dbReference type="GO" id="GO:0006511">
    <property type="term" value="P:ubiquitin-dependent protein catabolic process"/>
    <property type="evidence" value="ECO:0007669"/>
    <property type="project" value="TreeGrafter"/>
</dbReference>
<dbReference type="InterPro" id="IPR001841">
    <property type="entry name" value="Znf_RING"/>
</dbReference>
<dbReference type="Pfam" id="PF13639">
    <property type="entry name" value="zf-RING_2"/>
    <property type="match status" value="1"/>
</dbReference>
<dbReference type="SMART" id="SM00184">
    <property type="entry name" value="RING"/>
    <property type="match status" value="1"/>
</dbReference>
<organism evidence="7 8">
    <name type="scientific">Phytophthora nicotianae P1569</name>
    <dbReference type="NCBI Taxonomy" id="1317065"/>
    <lineage>
        <taxon>Eukaryota</taxon>
        <taxon>Sar</taxon>
        <taxon>Stramenopiles</taxon>
        <taxon>Oomycota</taxon>
        <taxon>Peronosporomycetes</taxon>
        <taxon>Peronosporales</taxon>
        <taxon>Peronosporaceae</taxon>
        <taxon>Phytophthora</taxon>
    </lineage>
</organism>
<feature type="compositionally biased region" description="Basic and acidic residues" evidence="5">
    <location>
        <begin position="226"/>
        <end position="242"/>
    </location>
</feature>
<dbReference type="InterPro" id="IPR051834">
    <property type="entry name" value="RING_finger_E3_ligase"/>
</dbReference>
<dbReference type="SUPFAM" id="SSF57850">
    <property type="entry name" value="RING/U-box"/>
    <property type="match status" value="1"/>
</dbReference>
<evidence type="ECO:0000256" key="3">
    <source>
        <dbReference type="ARBA" id="ARBA00022833"/>
    </source>
</evidence>
<evidence type="ECO:0000256" key="2">
    <source>
        <dbReference type="ARBA" id="ARBA00022771"/>
    </source>
</evidence>
<evidence type="ECO:0000256" key="1">
    <source>
        <dbReference type="ARBA" id="ARBA00022723"/>
    </source>
</evidence>
<keyword evidence="8" id="KW-1185">Reference proteome</keyword>
<evidence type="ECO:0000313" key="7">
    <source>
        <dbReference type="EMBL" id="ETI34341.1"/>
    </source>
</evidence>
<dbReference type="Proteomes" id="UP000018721">
    <property type="component" value="Unassembled WGS sequence"/>
</dbReference>
<evidence type="ECO:0000256" key="4">
    <source>
        <dbReference type="PROSITE-ProRule" id="PRU00175"/>
    </source>
</evidence>
<evidence type="ECO:0000313" key="8">
    <source>
        <dbReference type="Proteomes" id="UP000018721"/>
    </source>
</evidence>
<dbReference type="Gene3D" id="3.30.40.10">
    <property type="entry name" value="Zinc/RING finger domain, C3HC4 (zinc finger)"/>
    <property type="match status" value="1"/>
</dbReference>
<gene>
    <name evidence="7" type="ORF">F443_19130</name>
</gene>
<comment type="caution">
    <text evidence="7">The sequence shown here is derived from an EMBL/GenBank/DDBJ whole genome shotgun (WGS) entry which is preliminary data.</text>
</comment>
<dbReference type="GO" id="GO:0008270">
    <property type="term" value="F:zinc ion binding"/>
    <property type="evidence" value="ECO:0007669"/>
    <property type="project" value="UniProtKB-KW"/>
</dbReference>
<dbReference type="PANTHER" id="PTHR45931">
    <property type="entry name" value="SI:CH211-59O9.10"/>
    <property type="match status" value="1"/>
</dbReference>
<dbReference type="eggNOG" id="KOG0800">
    <property type="taxonomic scope" value="Eukaryota"/>
</dbReference>
<name>V9E5T7_PHYNI</name>
<dbReference type="OrthoDB" id="21204at2759"/>
<dbReference type="PROSITE" id="PS50089">
    <property type="entry name" value="ZF_RING_2"/>
    <property type="match status" value="1"/>
</dbReference>
<feature type="region of interest" description="Disordered" evidence="5">
    <location>
        <begin position="183"/>
        <end position="246"/>
    </location>
</feature>
<feature type="compositionally biased region" description="Polar residues" evidence="5">
    <location>
        <begin position="1"/>
        <end position="21"/>
    </location>
</feature>
<reference evidence="7 8" key="1">
    <citation type="submission" date="2013-11" db="EMBL/GenBank/DDBJ databases">
        <title>The Genome Sequence of Phytophthora parasitica P1569.</title>
        <authorList>
            <consortium name="The Broad Institute Genomics Platform"/>
            <person name="Russ C."/>
            <person name="Tyler B."/>
            <person name="Panabieres F."/>
            <person name="Shan W."/>
            <person name="Tripathy S."/>
            <person name="Grunwald N."/>
            <person name="Machado M."/>
            <person name="Johnson C.S."/>
            <person name="Arredondo F."/>
            <person name="Hong C."/>
            <person name="Coffey M."/>
            <person name="Young S.K."/>
            <person name="Zeng Q."/>
            <person name="Gargeya S."/>
            <person name="Fitzgerald M."/>
            <person name="Abouelleil A."/>
            <person name="Alvarado L."/>
            <person name="Chapman S.B."/>
            <person name="Gainer-Dewar J."/>
            <person name="Goldberg J."/>
            <person name="Griggs A."/>
            <person name="Gujja S."/>
            <person name="Hansen M."/>
            <person name="Howarth C."/>
            <person name="Imamovic A."/>
            <person name="Ireland A."/>
            <person name="Larimer J."/>
            <person name="McCowan C."/>
            <person name="Murphy C."/>
            <person name="Pearson M."/>
            <person name="Poon T.W."/>
            <person name="Priest M."/>
            <person name="Roberts A."/>
            <person name="Saif S."/>
            <person name="Shea T."/>
            <person name="Sykes S."/>
            <person name="Wortman J."/>
            <person name="Nusbaum C."/>
            <person name="Birren B."/>
        </authorList>
    </citation>
    <scope>NUCLEOTIDE SEQUENCE [LARGE SCALE GENOMIC DNA]</scope>
    <source>
        <strain evidence="7 8">P1569</strain>
    </source>
</reference>
<feature type="domain" description="RING-type" evidence="6">
    <location>
        <begin position="132"/>
        <end position="173"/>
    </location>
</feature>
<proteinExistence type="predicted"/>
<sequence>MTMSTSNGNAPSGPTATQHAQGQPHANFVFFVPPPPTVWVQFNNGMQMAFTPSPAQYLQSMLNGTPLFGSMPGNGGANGNGNDGFLNVLNELFQRAQAQEHGPPPTSKPFLDKLPVKIWTQDMQKTEKHTECVICLSDYEKDEKVISLPCGHTFHKDCGMTWLVEHNVCPTCRYELPKQANNTSTEASTQTTPTPATAAVSATAEPEQEPSSQQTTTNLTGVRRQRPTELLHQRDVRQRVDEPLSSIDEEAELDNILEEEADRFVKEEMEKRQIAVNDENVEIDDRDVDEFLSESNN</sequence>
<keyword evidence="2 4" id="KW-0863">Zinc-finger</keyword>
<dbReference type="HOGENOM" id="CLU_892755_0_0_1"/>
<keyword evidence="3" id="KW-0862">Zinc</keyword>
<dbReference type="InterPro" id="IPR013083">
    <property type="entry name" value="Znf_RING/FYVE/PHD"/>
</dbReference>
<dbReference type="AlphaFoldDB" id="V9E5T7"/>
<feature type="region of interest" description="Disordered" evidence="5">
    <location>
        <begin position="1"/>
        <end position="22"/>
    </location>
</feature>
<dbReference type="CDD" id="cd16454">
    <property type="entry name" value="RING-H2_PA-TM-RING"/>
    <property type="match status" value="1"/>
</dbReference>
<protein>
    <recommendedName>
        <fullName evidence="6">RING-type domain-containing protein</fullName>
    </recommendedName>
</protein>
<evidence type="ECO:0000256" key="5">
    <source>
        <dbReference type="SAM" id="MobiDB-lite"/>
    </source>
</evidence>
<dbReference type="GO" id="GO:0005634">
    <property type="term" value="C:nucleus"/>
    <property type="evidence" value="ECO:0007669"/>
    <property type="project" value="TreeGrafter"/>
</dbReference>
<accession>V9E5T7</accession>
<dbReference type="GO" id="GO:0061630">
    <property type="term" value="F:ubiquitin protein ligase activity"/>
    <property type="evidence" value="ECO:0007669"/>
    <property type="project" value="TreeGrafter"/>
</dbReference>
<evidence type="ECO:0000259" key="6">
    <source>
        <dbReference type="PROSITE" id="PS50089"/>
    </source>
</evidence>
<feature type="compositionally biased region" description="Low complexity" evidence="5">
    <location>
        <begin position="183"/>
        <end position="205"/>
    </location>
</feature>
<dbReference type="EMBL" id="ANIZ01003332">
    <property type="protein sequence ID" value="ETI34341.1"/>
    <property type="molecule type" value="Genomic_DNA"/>
</dbReference>
<keyword evidence="1" id="KW-0479">Metal-binding</keyword>